<feature type="domain" description="Spore coat protein U/FanG" evidence="2">
    <location>
        <begin position="28"/>
        <end position="149"/>
    </location>
</feature>
<dbReference type="Pfam" id="PF05229">
    <property type="entry name" value="SCPU"/>
    <property type="match status" value="1"/>
</dbReference>
<feature type="chain" id="PRO_5028976139" evidence="1">
    <location>
        <begin position="24"/>
        <end position="152"/>
    </location>
</feature>
<dbReference type="AlphaFoldDB" id="A0A7H9BLC4"/>
<sequence>MKRTLMTILFTVAAMTLAGTSMAAEKNVIINANVVGTCAFVDETPVTINMGDLHAGSTDKSSTGTTEFWCSNGITYNITADNGRNADAGQNNMLSGANKLPYELAMDKTTGTGTGMASPETLTFTATVKGTDLNTAVVANGYTDTVVVTITP</sequence>
<feature type="signal peptide" evidence="1">
    <location>
        <begin position="1"/>
        <end position="23"/>
    </location>
</feature>
<organism evidence="3 4">
    <name type="scientific">Chitinibacter bivalviorum</name>
    <dbReference type="NCBI Taxonomy" id="2739434"/>
    <lineage>
        <taxon>Bacteria</taxon>
        <taxon>Pseudomonadati</taxon>
        <taxon>Pseudomonadota</taxon>
        <taxon>Betaproteobacteria</taxon>
        <taxon>Neisseriales</taxon>
        <taxon>Chitinibacteraceae</taxon>
        <taxon>Chitinibacter</taxon>
    </lineage>
</organism>
<reference evidence="3 4" key="1">
    <citation type="submission" date="2020-07" db="EMBL/GenBank/DDBJ databases">
        <title>Complete genome sequence of Chitinibacter sp. 2T18.</title>
        <authorList>
            <person name="Bae J.-W."/>
            <person name="Choi J.-W."/>
        </authorList>
    </citation>
    <scope>NUCLEOTIDE SEQUENCE [LARGE SCALE GENOMIC DNA]</scope>
    <source>
        <strain evidence="3 4">2T18</strain>
    </source>
</reference>
<dbReference type="EMBL" id="CP058627">
    <property type="protein sequence ID" value="QLG89477.1"/>
    <property type="molecule type" value="Genomic_DNA"/>
</dbReference>
<evidence type="ECO:0000313" key="3">
    <source>
        <dbReference type="EMBL" id="QLG89477.1"/>
    </source>
</evidence>
<dbReference type="RefSeq" id="WP_179356135.1">
    <property type="nucleotide sequence ID" value="NZ_CP058627.1"/>
</dbReference>
<dbReference type="KEGG" id="chiz:HQ393_15175"/>
<gene>
    <name evidence="3" type="ORF">HQ393_15175</name>
</gene>
<dbReference type="Proteomes" id="UP000509597">
    <property type="component" value="Chromosome"/>
</dbReference>
<keyword evidence="3" id="KW-0946">Virion</keyword>
<dbReference type="InterPro" id="IPR007893">
    <property type="entry name" value="Spore_coat_U/FanG"/>
</dbReference>
<keyword evidence="4" id="KW-1185">Reference proteome</keyword>
<proteinExistence type="predicted"/>
<protein>
    <submittedName>
        <fullName evidence="3">Spore coat protein U domain-containing protein</fullName>
    </submittedName>
</protein>
<evidence type="ECO:0000313" key="4">
    <source>
        <dbReference type="Proteomes" id="UP000509597"/>
    </source>
</evidence>
<keyword evidence="3" id="KW-0167">Capsid protein</keyword>
<keyword evidence="1" id="KW-0732">Signal</keyword>
<evidence type="ECO:0000259" key="2">
    <source>
        <dbReference type="Pfam" id="PF05229"/>
    </source>
</evidence>
<evidence type="ECO:0000256" key="1">
    <source>
        <dbReference type="SAM" id="SignalP"/>
    </source>
</evidence>
<name>A0A7H9BLC4_9NEIS</name>
<accession>A0A7H9BLC4</accession>